<reference evidence="11" key="1">
    <citation type="submission" date="2022-06" db="EMBL/GenBank/DDBJ databases">
        <title>Aquibacillus sp. a new bacterium isolated from soil saline samples.</title>
        <authorList>
            <person name="Galisteo C."/>
            <person name="De La Haba R."/>
            <person name="Sanchez-Porro C."/>
            <person name="Ventosa A."/>
        </authorList>
    </citation>
    <scope>NUCLEOTIDE SEQUENCE</scope>
    <source>
        <strain evidence="11">3ASR75-54</strain>
    </source>
</reference>
<accession>A0A9X3WH60</accession>
<dbReference type="FunFam" id="1.10.10.10:FF:000214">
    <property type="entry name" value="Methylated-DNA--protein-cysteine methyltransferase"/>
    <property type="match status" value="1"/>
</dbReference>
<dbReference type="Proteomes" id="UP001145069">
    <property type="component" value="Unassembled WGS sequence"/>
</dbReference>
<dbReference type="EC" id="2.1.1.63" evidence="3"/>
<dbReference type="InterPro" id="IPR014048">
    <property type="entry name" value="MethylDNA_cys_MeTrfase_DNA-bd"/>
</dbReference>
<dbReference type="AlphaFoldDB" id="A0A9X3WH60"/>
<comment type="similarity">
    <text evidence="2">Belongs to the MGMT family.</text>
</comment>
<dbReference type="InterPro" id="IPR008332">
    <property type="entry name" value="MethylG_MeTrfase_N"/>
</dbReference>
<evidence type="ECO:0000256" key="7">
    <source>
        <dbReference type="ARBA" id="ARBA00023204"/>
    </source>
</evidence>
<dbReference type="GO" id="GO:0003908">
    <property type="term" value="F:methylated-DNA-[protein]-cysteine S-methyltransferase activity"/>
    <property type="evidence" value="ECO:0007669"/>
    <property type="project" value="UniProtKB-EC"/>
</dbReference>
<dbReference type="SUPFAM" id="SSF53155">
    <property type="entry name" value="Methylated DNA-protein cysteine methyltransferase domain"/>
    <property type="match status" value="1"/>
</dbReference>
<organism evidence="11 12">
    <name type="scientific">Aquibacillus salsiterrae</name>
    <dbReference type="NCBI Taxonomy" id="2950439"/>
    <lineage>
        <taxon>Bacteria</taxon>
        <taxon>Bacillati</taxon>
        <taxon>Bacillota</taxon>
        <taxon>Bacilli</taxon>
        <taxon>Bacillales</taxon>
        <taxon>Bacillaceae</taxon>
        <taxon>Aquibacillus</taxon>
    </lineage>
</organism>
<dbReference type="NCBIfam" id="TIGR00589">
    <property type="entry name" value="ogt"/>
    <property type="match status" value="1"/>
</dbReference>
<comment type="catalytic activity">
    <reaction evidence="8">
        <text>a 6-O-methyl-2'-deoxyguanosine in DNA + L-cysteinyl-[protein] = S-methyl-L-cysteinyl-[protein] + a 2'-deoxyguanosine in DNA</text>
        <dbReference type="Rhea" id="RHEA:24000"/>
        <dbReference type="Rhea" id="RHEA-COMP:10131"/>
        <dbReference type="Rhea" id="RHEA-COMP:10132"/>
        <dbReference type="Rhea" id="RHEA-COMP:11367"/>
        <dbReference type="Rhea" id="RHEA-COMP:11368"/>
        <dbReference type="ChEBI" id="CHEBI:29950"/>
        <dbReference type="ChEBI" id="CHEBI:82612"/>
        <dbReference type="ChEBI" id="CHEBI:85445"/>
        <dbReference type="ChEBI" id="CHEBI:85448"/>
        <dbReference type="EC" id="2.1.1.63"/>
    </reaction>
</comment>
<evidence type="ECO:0000313" key="12">
    <source>
        <dbReference type="Proteomes" id="UP001145069"/>
    </source>
</evidence>
<evidence type="ECO:0000259" key="9">
    <source>
        <dbReference type="Pfam" id="PF01035"/>
    </source>
</evidence>
<feature type="domain" description="Methylated-DNA-[protein]-cysteine S-methyltransferase DNA binding" evidence="9">
    <location>
        <begin position="87"/>
        <end position="166"/>
    </location>
</feature>
<evidence type="ECO:0000256" key="8">
    <source>
        <dbReference type="ARBA" id="ARBA00049348"/>
    </source>
</evidence>
<dbReference type="EMBL" id="JAMQKC010000008">
    <property type="protein sequence ID" value="MDC3417374.1"/>
    <property type="molecule type" value="Genomic_DNA"/>
</dbReference>
<evidence type="ECO:0000256" key="1">
    <source>
        <dbReference type="ARBA" id="ARBA00001286"/>
    </source>
</evidence>
<dbReference type="GO" id="GO:0006281">
    <property type="term" value="P:DNA repair"/>
    <property type="evidence" value="ECO:0007669"/>
    <property type="project" value="UniProtKB-KW"/>
</dbReference>
<dbReference type="SUPFAM" id="SSF46767">
    <property type="entry name" value="Methylated DNA-protein cysteine methyltransferase, C-terminal domain"/>
    <property type="match status" value="1"/>
</dbReference>
<evidence type="ECO:0000259" key="10">
    <source>
        <dbReference type="Pfam" id="PF02870"/>
    </source>
</evidence>
<evidence type="ECO:0000256" key="4">
    <source>
        <dbReference type="ARBA" id="ARBA00022603"/>
    </source>
</evidence>
<keyword evidence="5" id="KW-0808">Transferase</keyword>
<keyword evidence="7" id="KW-0234">DNA repair</keyword>
<dbReference type="InterPro" id="IPR036217">
    <property type="entry name" value="MethylDNA_cys_MeTrfase_DNAb"/>
</dbReference>
<dbReference type="CDD" id="cd06445">
    <property type="entry name" value="ATase"/>
    <property type="match status" value="1"/>
</dbReference>
<dbReference type="Pfam" id="PF02870">
    <property type="entry name" value="Methyltransf_1N"/>
    <property type="match status" value="1"/>
</dbReference>
<dbReference type="RefSeq" id="WP_272446440.1">
    <property type="nucleotide sequence ID" value="NZ_JAMQKC010000008.1"/>
</dbReference>
<evidence type="ECO:0000256" key="5">
    <source>
        <dbReference type="ARBA" id="ARBA00022679"/>
    </source>
</evidence>
<keyword evidence="12" id="KW-1185">Reference proteome</keyword>
<dbReference type="InterPro" id="IPR001497">
    <property type="entry name" value="MethylDNA_cys_MeTrfase_AS"/>
</dbReference>
<name>A0A9X3WH60_9BACI</name>
<evidence type="ECO:0000313" key="11">
    <source>
        <dbReference type="EMBL" id="MDC3417374.1"/>
    </source>
</evidence>
<dbReference type="Gene3D" id="3.30.160.70">
    <property type="entry name" value="Methylated DNA-protein cysteine methyltransferase domain"/>
    <property type="match status" value="1"/>
</dbReference>
<evidence type="ECO:0000256" key="3">
    <source>
        <dbReference type="ARBA" id="ARBA00011918"/>
    </source>
</evidence>
<dbReference type="GO" id="GO:0032259">
    <property type="term" value="P:methylation"/>
    <property type="evidence" value="ECO:0007669"/>
    <property type="project" value="UniProtKB-KW"/>
</dbReference>
<sequence length="177" mass="19873">MDKIVYWSQFEVGKWNFKLAATNDGLCYVGTPNTTIEELTGWLNSHLKTYTIERNDEKLQSYINQFINYFSRKSTTVSVPLDVRATSFQRKVWDALTQIPFGKTCSYSEIASKIGNPNAVRAVGGAIGANPVLITIPCHRIIGKNGSMTGFRAGVDLKKYLINLETRSTFGDNYMKI</sequence>
<dbReference type="Gene3D" id="1.10.10.10">
    <property type="entry name" value="Winged helix-like DNA-binding domain superfamily/Winged helix DNA-binding domain"/>
    <property type="match status" value="1"/>
</dbReference>
<comment type="catalytic activity">
    <reaction evidence="1">
        <text>a 4-O-methyl-thymidine in DNA + L-cysteinyl-[protein] = a thymidine in DNA + S-methyl-L-cysteinyl-[protein]</text>
        <dbReference type="Rhea" id="RHEA:53428"/>
        <dbReference type="Rhea" id="RHEA-COMP:10131"/>
        <dbReference type="Rhea" id="RHEA-COMP:10132"/>
        <dbReference type="Rhea" id="RHEA-COMP:13555"/>
        <dbReference type="Rhea" id="RHEA-COMP:13556"/>
        <dbReference type="ChEBI" id="CHEBI:29950"/>
        <dbReference type="ChEBI" id="CHEBI:82612"/>
        <dbReference type="ChEBI" id="CHEBI:137386"/>
        <dbReference type="ChEBI" id="CHEBI:137387"/>
        <dbReference type="EC" id="2.1.1.63"/>
    </reaction>
</comment>
<protein>
    <recommendedName>
        <fullName evidence="3">methylated-DNA--[protein]-cysteine S-methyltransferase</fullName>
        <ecNumber evidence="3">2.1.1.63</ecNumber>
    </recommendedName>
</protein>
<keyword evidence="6" id="KW-0227">DNA damage</keyword>
<dbReference type="PROSITE" id="PS00374">
    <property type="entry name" value="MGMT"/>
    <property type="match status" value="1"/>
</dbReference>
<dbReference type="PANTHER" id="PTHR10815">
    <property type="entry name" value="METHYLATED-DNA--PROTEIN-CYSTEINE METHYLTRANSFERASE"/>
    <property type="match status" value="1"/>
</dbReference>
<feature type="domain" description="Methylguanine DNA methyltransferase ribonuclease-like" evidence="10">
    <location>
        <begin position="7"/>
        <end position="82"/>
    </location>
</feature>
<dbReference type="Pfam" id="PF01035">
    <property type="entry name" value="DNA_binding_1"/>
    <property type="match status" value="1"/>
</dbReference>
<dbReference type="InterPro" id="IPR036631">
    <property type="entry name" value="MGMT_N_sf"/>
</dbReference>
<dbReference type="PANTHER" id="PTHR10815:SF12">
    <property type="entry name" value="METHYLATED-DNA--PROTEIN-CYSTEINE METHYLTRANSFERASE, INDUCIBLE"/>
    <property type="match status" value="1"/>
</dbReference>
<gene>
    <name evidence="11" type="ORF">NC799_10755</name>
</gene>
<comment type="caution">
    <text evidence="11">The sequence shown here is derived from an EMBL/GenBank/DDBJ whole genome shotgun (WGS) entry which is preliminary data.</text>
</comment>
<evidence type="ECO:0000256" key="6">
    <source>
        <dbReference type="ARBA" id="ARBA00022763"/>
    </source>
</evidence>
<evidence type="ECO:0000256" key="2">
    <source>
        <dbReference type="ARBA" id="ARBA00008711"/>
    </source>
</evidence>
<proteinExistence type="inferred from homology"/>
<dbReference type="InterPro" id="IPR036388">
    <property type="entry name" value="WH-like_DNA-bd_sf"/>
</dbReference>
<keyword evidence="4" id="KW-0489">Methyltransferase</keyword>